<evidence type="ECO:0000313" key="2">
    <source>
        <dbReference type="Proteomes" id="UP000492821"/>
    </source>
</evidence>
<proteinExistence type="predicted"/>
<sequence>MSSHCLLISAIIGILVVYPTFADLSTINDLETTTQVNDDNLNLKLSVNAEVSNLNLTSESRALYDQVKLLLTTDNMTDEAKFNQFKIILAKSTAVLFDKLAIEPPTGTVSNDDQLRQKRAAKKQGKFWIKILIKVGW</sequence>
<reference evidence="3" key="2">
    <citation type="submission" date="2020-10" db="UniProtKB">
        <authorList>
            <consortium name="WormBaseParasite"/>
        </authorList>
    </citation>
    <scope>IDENTIFICATION</scope>
</reference>
<protein>
    <submittedName>
        <fullName evidence="3">Secreted protein</fullName>
    </submittedName>
</protein>
<evidence type="ECO:0000256" key="1">
    <source>
        <dbReference type="SAM" id="SignalP"/>
    </source>
</evidence>
<keyword evidence="1" id="KW-0732">Signal</keyword>
<organism evidence="2 3">
    <name type="scientific">Panagrellus redivivus</name>
    <name type="common">Microworm</name>
    <dbReference type="NCBI Taxonomy" id="6233"/>
    <lineage>
        <taxon>Eukaryota</taxon>
        <taxon>Metazoa</taxon>
        <taxon>Ecdysozoa</taxon>
        <taxon>Nematoda</taxon>
        <taxon>Chromadorea</taxon>
        <taxon>Rhabditida</taxon>
        <taxon>Tylenchina</taxon>
        <taxon>Panagrolaimomorpha</taxon>
        <taxon>Panagrolaimoidea</taxon>
        <taxon>Panagrolaimidae</taxon>
        <taxon>Panagrellus</taxon>
    </lineage>
</organism>
<dbReference type="AlphaFoldDB" id="A0A7E4V0N6"/>
<feature type="signal peptide" evidence="1">
    <location>
        <begin position="1"/>
        <end position="22"/>
    </location>
</feature>
<dbReference type="WBParaSite" id="Pan_g15136.t1">
    <property type="protein sequence ID" value="Pan_g15136.t1"/>
    <property type="gene ID" value="Pan_g15136"/>
</dbReference>
<keyword evidence="2" id="KW-1185">Reference proteome</keyword>
<accession>A0A7E4V0N6</accession>
<reference evidence="2" key="1">
    <citation type="journal article" date="2013" name="Genetics">
        <title>The draft genome and transcriptome of Panagrellus redivivus are shaped by the harsh demands of a free-living lifestyle.</title>
        <authorList>
            <person name="Srinivasan J."/>
            <person name="Dillman A.R."/>
            <person name="Macchietto M.G."/>
            <person name="Heikkinen L."/>
            <person name="Lakso M."/>
            <person name="Fracchia K.M."/>
            <person name="Antoshechkin I."/>
            <person name="Mortazavi A."/>
            <person name="Wong G."/>
            <person name="Sternberg P.W."/>
        </authorList>
    </citation>
    <scope>NUCLEOTIDE SEQUENCE [LARGE SCALE GENOMIC DNA]</scope>
    <source>
        <strain evidence="2">MT8872</strain>
    </source>
</reference>
<name>A0A7E4V0N6_PANRE</name>
<feature type="chain" id="PRO_5028800776" evidence="1">
    <location>
        <begin position="23"/>
        <end position="137"/>
    </location>
</feature>
<dbReference type="Proteomes" id="UP000492821">
    <property type="component" value="Unassembled WGS sequence"/>
</dbReference>
<evidence type="ECO:0000313" key="3">
    <source>
        <dbReference type="WBParaSite" id="Pan_g15136.t1"/>
    </source>
</evidence>